<sequence length="136" mass="15609">MYRTETDIQTGSHCLLFGAQESKSATCDVFFKFTLVCRHASPPHRICRSQVLVASSKQWQPSLCHLRFVSHHAQKPNVDSHTSGRDIKRRKNDIFAKSYNELNIYVTNFESHSGYYLKAIGNKSERFILLSMHCAT</sequence>
<dbReference type="EMBL" id="APAU02000152">
    <property type="protein sequence ID" value="EUB55600.1"/>
    <property type="molecule type" value="Genomic_DNA"/>
</dbReference>
<keyword evidence="2" id="KW-1185">Reference proteome</keyword>
<protein>
    <submittedName>
        <fullName evidence="1">Uncharacterized protein</fullName>
    </submittedName>
</protein>
<evidence type="ECO:0000313" key="1">
    <source>
        <dbReference type="EMBL" id="EUB55600.1"/>
    </source>
</evidence>
<accession>W6U3B3</accession>
<name>W6U3B3_ECHGR</name>
<gene>
    <name evidence="1" type="ORF">EGR_09540</name>
</gene>
<evidence type="ECO:0000313" key="2">
    <source>
        <dbReference type="Proteomes" id="UP000019149"/>
    </source>
</evidence>
<dbReference type="AlphaFoldDB" id="W6U3B3"/>
<organism evidence="1 2">
    <name type="scientific">Echinococcus granulosus</name>
    <name type="common">Hydatid tapeworm</name>
    <dbReference type="NCBI Taxonomy" id="6210"/>
    <lineage>
        <taxon>Eukaryota</taxon>
        <taxon>Metazoa</taxon>
        <taxon>Spiralia</taxon>
        <taxon>Lophotrochozoa</taxon>
        <taxon>Platyhelminthes</taxon>
        <taxon>Cestoda</taxon>
        <taxon>Eucestoda</taxon>
        <taxon>Cyclophyllidea</taxon>
        <taxon>Taeniidae</taxon>
        <taxon>Echinococcus</taxon>
        <taxon>Echinococcus granulosus group</taxon>
    </lineage>
</organism>
<reference evidence="1 2" key="1">
    <citation type="journal article" date="2013" name="Nat. Genet.">
        <title>The genome of the hydatid tapeworm Echinococcus granulosus.</title>
        <authorList>
            <person name="Zheng H."/>
            <person name="Zhang W."/>
            <person name="Zhang L."/>
            <person name="Zhang Z."/>
            <person name="Li J."/>
            <person name="Lu G."/>
            <person name="Zhu Y."/>
            <person name="Wang Y."/>
            <person name="Huang Y."/>
            <person name="Liu J."/>
            <person name="Kang H."/>
            <person name="Chen J."/>
            <person name="Wang L."/>
            <person name="Chen A."/>
            <person name="Yu S."/>
            <person name="Gao Z."/>
            <person name="Jin L."/>
            <person name="Gu W."/>
            <person name="Wang Z."/>
            <person name="Zhao L."/>
            <person name="Shi B."/>
            <person name="Wen H."/>
            <person name="Lin R."/>
            <person name="Jones M.K."/>
            <person name="Brejova B."/>
            <person name="Vinar T."/>
            <person name="Zhao G."/>
            <person name="McManus D.P."/>
            <person name="Chen Z."/>
            <person name="Zhou Y."/>
            <person name="Wang S."/>
        </authorList>
    </citation>
    <scope>NUCLEOTIDE SEQUENCE [LARGE SCALE GENOMIC DNA]</scope>
</reference>
<dbReference type="KEGG" id="egl:EGR_09540"/>
<proteinExistence type="predicted"/>
<dbReference type="GeneID" id="36345255"/>
<dbReference type="RefSeq" id="XP_024346796.1">
    <property type="nucleotide sequence ID" value="XM_024498789.1"/>
</dbReference>
<dbReference type="Proteomes" id="UP000019149">
    <property type="component" value="Unassembled WGS sequence"/>
</dbReference>
<comment type="caution">
    <text evidence="1">The sequence shown here is derived from an EMBL/GenBank/DDBJ whole genome shotgun (WGS) entry which is preliminary data.</text>
</comment>
<dbReference type="CTD" id="36345255"/>